<accession>A0A0F9EL64</accession>
<proteinExistence type="predicted"/>
<protein>
    <submittedName>
        <fullName evidence="1">Uncharacterized protein</fullName>
    </submittedName>
</protein>
<evidence type="ECO:0000313" key="1">
    <source>
        <dbReference type="EMBL" id="KKL74833.1"/>
    </source>
</evidence>
<name>A0A0F9EL64_9ZZZZ</name>
<dbReference type="AlphaFoldDB" id="A0A0F9EL64"/>
<comment type="caution">
    <text evidence="1">The sequence shown here is derived from an EMBL/GenBank/DDBJ whole genome shotgun (WGS) entry which is preliminary data.</text>
</comment>
<sequence length="59" mass="6962">MCLYVDLMQKNNLENAIKIRKKLLFGKLLIKKLYMNIVNIHHYIDLHLLLVVGLKLKVS</sequence>
<organism evidence="1">
    <name type="scientific">marine sediment metagenome</name>
    <dbReference type="NCBI Taxonomy" id="412755"/>
    <lineage>
        <taxon>unclassified sequences</taxon>
        <taxon>metagenomes</taxon>
        <taxon>ecological metagenomes</taxon>
    </lineage>
</organism>
<dbReference type="EMBL" id="LAZR01024531">
    <property type="protein sequence ID" value="KKL74833.1"/>
    <property type="molecule type" value="Genomic_DNA"/>
</dbReference>
<reference evidence="1" key="1">
    <citation type="journal article" date="2015" name="Nature">
        <title>Complex archaea that bridge the gap between prokaryotes and eukaryotes.</title>
        <authorList>
            <person name="Spang A."/>
            <person name="Saw J.H."/>
            <person name="Jorgensen S.L."/>
            <person name="Zaremba-Niedzwiedzka K."/>
            <person name="Martijn J."/>
            <person name="Lind A.E."/>
            <person name="van Eijk R."/>
            <person name="Schleper C."/>
            <person name="Guy L."/>
            <person name="Ettema T.J."/>
        </authorList>
    </citation>
    <scope>NUCLEOTIDE SEQUENCE</scope>
</reference>
<gene>
    <name evidence="1" type="ORF">LCGC14_2060980</name>
</gene>